<feature type="domain" description="Trimeric autotransporter adhesin Trp ring" evidence="17">
    <location>
        <begin position="1495"/>
        <end position="1543"/>
    </location>
</feature>
<evidence type="ECO:0000259" key="15">
    <source>
        <dbReference type="Pfam" id="PF13018"/>
    </source>
</evidence>
<dbReference type="InterPro" id="IPR024973">
    <property type="entry name" value="ESPR"/>
</dbReference>
<keyword evidence="4" id="KW-0813">Transport</keyword>
<feature type="domain" description="Trimeric autotransporter adhesin Trp ring" evidence="17">
    <location>
        <begin position="2833"/>
        <end position="2880"/>
    </location>
</feature>
<dbReference type="InterPro" id="IPR045584">
    <property type="entry name" value="Pilin-like"/>
</dbReference>
<feature type="domain" description="Trimeric autotransporter adhesin YadA-like head" evidence="13">
    <location>
        <begin position="72"/>
        <end position="98"/>
    </location>
</feature>
<dbReference type="GO" id="GO:0009279">
    <property type="term" value="C:cell outer membrane"/>
    <property type="evidence" value="ECO:0007669"/>
    <property type="project" value="UniProtKB-SubCell"/>
</dbReference>
<comment type="subcellular location">
    <subcellularLocation>
        <location evidence="2">Cell outer membrane</location>
    </subcellularLocation>
    <subcellularLocation>
        <location evidence="1">Cell surface</location>
    </subcellularLocation>
</comment>
<feature type="domain" description="Trimeric autotransporter adhesin tryptophan-ring motif" evidence="16">
    <location>
        <begin position="3252"/>
        <end position="3314"/>
    </location>
</feature>
<accession>A0A2X4U4W5</accession>
<evidence type="ECO:0000256" key="4">
    <source>
        <dbReference type="ARBA" id="ARBA00022448"/>
    </source>
</evidence>
<feature type="domain" description="Trimeric autotransporter adhesin YadA-like C-terminal membrane anchor" evidence="12">
    <location>
        <begin position="3778"/>
        <end position="3838"/>
    </location>
</feature>
<dbReference type="Proteomes" id="UP000248808">
    <property type="component" value="Chromosome 1"/>
</dbReference>
<dbReference type="Gene3D" id="1.20.5.170">
    <property type="match status" value="1"/>
</dbReference>
<dbReference type="Pfam" id="PF05662">
    <property type="entry name" value="YadA_stalk"/>
    <property type="match status" value="2"/>
</dbReference>
<dbReference type="KEGG" id="hhz:NCTC10839_01658"/>
<feature type="compositionally biased region" description="Polar residues" evidence="11">
    <location>
        <begin position="2492"/>
        <end position="2513"/>
    </location>
</feature>
<feature type="domain" description="Trimeric autotransporter adhesin Trp ring" evidence="17">
    <location>
        <begin position="1150"/>
        <end position="1209"/>
    </location>
</feature>
<evidence type="ECO:0000259" key="13">
    <source>
        <dbReference type="Pfam" id="PF05658"/>
    </source>
</evidence>
<feature type="region of interest" description="Disordered" evidence="11">
    <location>
        <begin position="1071"/>
        <end position="1095"/>
    </location>
</feature>
<comment type="similarity">
    <text evidence="3">Belongs to the autotransporter-2 (AT-2) (TC 1.B.40) family.</text>
</comment>
<dbReference type="GO" id="GO:0015031">
    <property type="term" value="P:protein transport"/>
    <property type="evidence" value="ECO:0007669"/>
    <property type="project" value="UniProtKB-KW"/>
</dbReference>
<evidence type="ECO:0000256" key="5">
    <source>
        <dbReference type="ARBA" id="ARBA00022452"/>
    </source>
</evidence>
<feature type="domain" description="ESPR" evidence="15">
    <location>
        <begin position="1"/>
        <end position="46"/>
    </location>
</feature>
<evidence type="ECO:0000256" key="10">
    <source>
        <dbReference type="ARBA" id="ARBA00023237"/>
    </source>
</evidence>
<feature type="compositionally biased region" description="Polar residues" evidence="11">
    <location>
        <begin position="1440"/>
        <end position="1452"/>
    </location>
</feature>
<dbReference type="Pfam" id="PF05658">
    <property type="entry name" value="YadA_head"/>
    <property type="match status" value="5"/>
</dbReference>
<feature type="region of interest" description="Disordered" evidence="11">
    <location>
        <begin position="3056"/>
        <end position="3177"/>
    </location>
</feature>
<evidence type="ECO:0000256" key="11">
    <source>
        <dbReference type="SAM" id="MobiDB-lite"/>
    </source>
</evidence>
<feature type="compositionally biased region" description="Polar residues" evidence="11">
    <location>
        <begin position="3109"/>
        <end position="3118"/>
    </location>
</feature>
<feature type="region of interest" description="Disordered" evidence="11">
    <location>
        <begin position="3272"/>
        <end position="3304"/>
    </location>
</feature>
<proteinExistence type="inferred from homology"/>
<sequence length="3838" mass="395184">MNKIFRIVWSQATQSWVVVSELTKAHKKQSSSNSLKAVVGTAAVLLSINTAQAAVAIGETNANAFTQSSAQARGADAVAIGNGSNANQARAIAIGKGATISSGQDTIAIGTDTNVKGHNSIVIGKNAKITDGTAEGTLVIGRDAFSEGSGNGARPNTVVGRGAYTAFGQNGTYRLNAGTALGFQAGAGLRTDTKNSNKLVNNETNADSNENVLVKAGYGLQNIQDAAQKVEMDKTKAFLQAGFAHNGLDKTGDSGKSTDIANGLSFYRKNHINEATAIGVEARAIGDQSIAIGGQVVAGDGVVALGGNDTDALRGNKYQVVTEDAVNKTKVDTIDDYNLAYTESTRTVADQYNKLVGRAMPTGYRSTYGQSGSVVIGMEAHSTTALGTAIGTNSVVRMGAFGATAIGAGSTVQTNAEAAVAIGMGSVANGAYALAGGTASWADYGDIALGYQAKATGKDGAIAMGRATNAQGDSSIMIGGANIESASKQTTTFEKAKPGEITKKTVTEKINGQNINREYTFAATDKTTGTVAEAYKELTGITMDTAALDFAKNKNGHASTSLGVHALSKGDLGTAIGASSRADAIGSVALGTGAHATKQNAVAIGTGSTTDLVGTRQLSVNYDSDGNIVSDNSDKIAYTFKWAGGTNTSEGDVVSFGSSGAERQLKNVAAGRVAEDSTDAINGSQLNSITKKIAAGFNTSGNVVSGSSGEFTSKKANKDSTTKDYETAIRSDDKIQLQVGNNLKLDRDETESEIEVTDDLDKTKKVKKKIRKADFAYSLNPVLTNLTSAEFKGTDRNAPTTKLTNAGVTITPVGKSPVSLTQNGLDNGGNAITDVAGNLDGAKAGTNAPTTNSTKPATLNNSNAATVGDVLNAGWNLQEKGTAKDFVTAYDTVNFVDGDGTSVSVTTNTDGKTSTIKYSVNAGNGLQKDPTGNTISVKPADNSLEVTNKGVKVKAADNTLTTGADGLKVSTGTINPVDSGDKAGTVAVNTNDAGKIATVDTVVNAVNNAAWNATAAKTNDGENGGTVKKQAVKAGDTVTFEADKNIKIAQADGKFTFSTKDNVEFKTIQVGGDQGPKLSKTDEGDLKVSSSNGTDPVKVTNVKSGLDTYGGNVPGTTAKNTGLVDLSKPTTGEPKVSDNTAATVGDLRNMGWIVSSDKTTGADGAVTDAEYSDKVKNANEVKFVGKNAAKVSGRTDPATGIRTITVDVEVPSVETAKITQNTDGSVTGPAGETLTKALKDAKDELAKLPKNADPAKVQAAKDKVDAAQKAIDNSPNSNKVATAQNVADMINNSGFTLKADKTEGDNLTATDLANGETINPGDTITMKAGKNMSVKHEKDGSITYATKDEVEFNTVKVGGDANTYVDDKGNPVTKKEDGSFEDAKGNKVDATKVSPVAPVTLKTEKASPANNNAEGNHPTTALNISSDGKPTQLKGVGSVLDTQPQQTSTGKQGDTPATAGNQNLVNLGNDPITGKSSLAPAILNSAATVGDLANMGWVVSTKDGNDYKDVVKNANQVDFKGTGLATVTGETKDGIRTITVNVDAQKTVEAAQNPVVYTDSEGNKVTKLGDNFYPVEEAKDAVKIGDNYYPAGTVLKDGKPVDSEGNEATPLIPTDKKTVKASMNNGNNEAAPTVLSNVGSNLPTVDDVKKQAFEPNDSKNPLANKSNKAAPITALEAAELLDPTSNKFAGNNAATVSDVLNAGWNLQNNGEARDFVKPYDTVNFINGKGTVAVVETADDATSSTVKFDVDAGEITADETKPGAVKGPNTTGKTPTELAKNLADAQKAVDDLAKDPSATEDAKQKAQDALKAAQDAAAPLNKVATAQNVADMINNSGFTLKAGKTEGDNLTEADLAKGEMINPGDTITMKAGKNMSVKHEKDGSITYATKDEVEFNTVKVGGDANTYVDDKGNPVTKKEDGSFEDAKGNKVDATKVSPVAPVTLKTEKASPANNNAEGNHPTTALNISSDGKPTQLKGVGSVLDTQPQQTSTGKQGDTPATAGNQNLVNLGNDPITGKSSLAPAILNSAATVGDLANMGWVVSTKDGNDYKDVVKNANQVDFKGTGLATVTGETKDGIRTITVNVDAQKTVEAAQNPVVYTDSEGNKVTKLGDNFYPVEEAKDAVKIGDNYYPAGTVLKDGKPVDSEGNEATPLIPTDKKTVKASMNNGNNEAAPTVLSNVGSNLPTVDDVKKQAFEPNDSKNPLANKSNKAAPITALEAAELLDPTSNKFAGNNAATVSDVLNAGWNLQNNGEARDFVKPYDTVNFINGKGTVAVVETADDATSSTVKFDVDAGEITADETKPGAVKGPNTTGKTPTELAKNLADAQKAVDDLAKDPSATEDAKQKAQDALKAAQDAAAPLNKVATAQNVADMINNSGFTLKAGKTEGDNLTEADLAKGEMINPGDTITMKAGKNMSVKHEKDGSITYATKDEVEFNTVKVGGDANTYVDDKGNPVTKKEDGSFEDAKGNKVDATKVSPVAPVTLKTEKASPANNNAEGNHPTTALNISSDGKPTQLKGVGSVLDTQPQQTSTGKQGDTPATAGNQNLVNLGNDPITGKSSLAPAILNSAATVGDLANMGWVVSTKDGNGYKDVVKNANQVDFVGKNGITVTGKTGTDGVRTITVEAAQSPVVYTDKEGNKLVKAGDNFYPADSVVFGDKAYPADSVVIGGKVYPKGTTPEQVIAGTATPATALANGKKPADVIASMNNGDDKSANAPMQLGNVAQGAETIAPVDADGNKLVKANDGKYYPEGKVKADGSLEDGTTDADVKQPLKLANDGKWYPADQISAKGVPTDTAKAVTPPSKMDPAAGLVDFANSNPNNAATVGDLQNMGWIVGAPTNGYTDQVRNTNKVNFVGTGIATVTGETDAKGVRTITVNVANGLVDVAKNEADTATGAVIGPKKAAEDALTAAKAKLNELNNKPTATEEEKKAAQDAVNKAQSAVNNAPNLVATAQNVADMINKSGFNLKTSAAEGQKVKGTKDEGELINPGATVEMVAGKNMSVKQDENGKVTYATKDDVEFNTVKIANPNGATYTDKNNNPLVKADDGKFYPADQVENGKVKDPAKATPVDADKVTTKAAPSVEFKAEKATPATNNTGKDKDGKTVEPTTALNISSDDGKPTQLKGVGSVLNTADVKTSTGDQRDTDGNITPAQAGTDKLVDLGTNPKKGDKPLSEETLNSAATVRDLANMGWVVSAKDNNYTNTVKNANKVEFKGGAGISVEGKTTTDGVREITISVKDGEVIKPNQFIAKVNGTDTPVTKVGDQYYNTADIDPKTGKPKADKNPVAPDAGTTPTNAGDGYVTGNKVATAIQKSGFVVGKQTEKLSAADFNDKDEKVNPDDELRFADGNNTKVKLATKESVDKDGNKVTTTTVKVDVTGLPVQYTDKNGTPVTKVGDKYFTVDDKGNPTATEVKPADLTTNMVNPAAAPNVIGAPTALGNVKSNLPSVNDADKNAKDVAGNPIAGKDNKSAPITATEAADLLNPKTADGKANPKFAGNNAATVSDVLNTGWNLQNNGEAKDFVKPYDTVNFVDGKGTKAVVETTPNGTTSNVKFDIDTGSITNNADGSVQGPVVTPEMTKALEDATNALNSLPPTAPAAVIDAAKKAVADAANNIANVANKVATAQDVANAINKSGFALTTSANGGEKISGTPEMINPGKKVEMVAGKNMTVKQESNGKVTYATASNVTFDSVQFGDKGPKITNKAGNINVSGPDGKTPTKITGVAPGEISATSKDAINGSQLHAVASNLNNKINKVGKRADAGTASALAAANIPQAYTPGKSLVGIAAGNYQGQNGLAVGMSRISDNGKIIIRLSGTANSQGKTGVAAGVGYQW</sequence>
<evidence type="ECO:0000256" key="8">
    <source>
        <dbReference type="ARBA" id="ARBA00022927"/>
    </source>
</evidence>
<dbReference type="Gene3D" id="2.20.25.140">
    <property type="match status" value="6"/>
</dbReference>
<feature type="compositionally biased region" description="Basic and acidic residues" evidence="11">
    <location>
        <begin position="3059"/>
        <end position="3078"/>
    </location>
</feature>
<gene>
    <name evidence="18" type="ORF">NCTC10839_01658</name>
</gene>
<dbReference type="SUPFAM" id="SSF101967">
    <property type="entry name" value="Adhesin YadA, collagen-binding domain"/>
    <property type="match status" value="3"/>
</dbReference>
<dbReference type="Pfam" id="PF18669">
    <property type="entry name" value="Trp_ring"/>
    <property type="match status" value="6"/>
</dbReference>
<evidence type="ECO:0000313" key="18">
    <source>
        <dbReference type="EMBL" id="SQH97735.1"/>
    </source>
</evidence>
<name>A0A2X4U4W5_HAEHA</name>
<evidence type="ECO:0000259" key="16">
    <source>
        <dbReference type="Pfam" id="PF15401"/>
    </source>
</evidence>
<dbReference type="InterPro" id="IPR040482">
    <property type="entry name" value="Trp_ring"/>
</dbReference>
<keyword evidence="7" id="KW-0732">Signal</keyword>
<dbReference type="GeneID" id="56958235"/>
<evidence type="ECO:0000256" key="6">
    <source>
        <dbReference type="ARBA" id="ARBA00022692"/>
    </source>
</evidence>
<feature type="domain" description="Trimeric autotransporter adhesin YadA-like head" evidence="13">
    <location>
        <begin position="274"/>
        <end position="294"/>
    </location>
</feature>
<dbReference type="InterPro" id="IPR028230">
    <property type="entry name" value="TAA-Trp-ring"/>
</dbReference>
<feature type="domain" description="Trimeric autotransporter adhesin YadA-like head" evidence="13">
    <location>
        <begin position="582"/>
        <end position="608"/>
    </location>
</feature>
<dbReference type="GO" id="GO:0009986">
    <property type="term" value="C:cell surface"/>
    <property type="evidence" value="ECO:0007669"/>
    <property type="project" value="UniProtKB-SubCell"/>
</dbReference>
<dbReference type="RefSeq" id="WP_111696953.1">
    <property type="nucleotide sequence ID" value="NZ_LS483458.1"/>
</dbReference>
<evidence type="ECO:0000259" key="17">
    <source>
        <dbReference type="Pfam" id="PF18669"/>
    </source>
</evidence>
<evidence type="ECO:0000259" key="12">
    <source>
        <dbReference type="Pfam" id="PF03895"/>
    </source>
</evidence>
<dbReference type="SUPFAM" id="SSF101999">
    <property type="entry name" value="Trimeric adhesin"/>
    <property type="match status" value="10"/>
</dbReference>
<feature type="domain" description="Trimeric autotransporter adhesin YadA-like head" evidence="13">
    <location>
        <begin position="446"/>
        <end position="465"/>
    </location>
</feature>
<feature type="domain" description="Trimeric autotransporter adhesin YadA-like stalk" evidence="14">
    <location>
        <begin position="665"/>
        <end position="707"/>
    </location>
</feature>
<dbReference type="Gene3D" id="3.90.1780.10">
    <property type="entry name" value="Trimeric adhesin"/>
    <property type="match status" value="17"/>
</dbReference>
<dbReference type="Gene3D" id="2.150.10.10">
    <property type="entry name" value="Serralysin-like metalloprotease, C-terminal"/>
    <property type="match status" value="3"/>
</dbReference>
<feature type="compositionally biased region" description="Polar residues" evidence="11">
    <location>
        <begin position="2524"/>
        <end position="2536"/>
    </location>
</feature>
<feature type="region of interest" description="Disordered" evidence="11">
    <location>
        <begin position="2451"/>
        <end position="2552"/>
    </location>
</feature>
<feature type="compositionally biased region" description="Basic and acidic residues" evidence="11">
    <location>
        <begin position="3275"/>
        <end position="3286"/>
    </location>
</feature>
<feature type="region of interest" description="Disordered" evidence="11">
    <location>
        <begin position="1909"/>
        <end position="2010"/>
    </location>
</feature>
<feature type="domain" description="Trimeric autotransporter adhesin tryptophan-ring motif" evidence="16">
    <location>
        <begin position="3385"/>
        <end position="3437"/>
    </location>
</feature>
<protein>
    <submittedName>
        <fullName evidence="18">YadA-like C-terminal region</fullName>
    </submittedName>
</protein>
<dbReference type="InterPro" id="IPR008640">
    <property type="entry name" value="Adhesin_Head_dom"/>
</dbReference>
<evidence type="ECO:0000259" key="14">
    <source>
        <dbReference type="Pfam" id="PF05662"/>
    </source>
</evidence>
<dbReference type="InterPro" id="IPR005594">
    <property type="entry name" value="YadA_C"/>
</dbReference>
<dbReference type="InterPro" id="IPR008635">
    <property type="entry name" value="Coiled_stalk_dom"/>
</dbReference>
<feature type="compositionally biased region" description="Basic and acidic residues" evidence="11">
    <location>
        <begin position="2451"/>
        <end position="2474"/>
    </location>
</feature>
<feature type="compositionally biased region" description="Basic and acidic residues" evidence="11">
    <location>
        <begin position="1909"/>
        <end position="1932"/>
    </location>
</feature>
<keyword evidence="8" id="KW-0653">Protein transport</keyword>
<feature type="domain" description="Trimeric autotransporter adhesin Trp ring" evidence="17">
    <location>
        <begin position="2037"/>
        <end position="2085"/>
    </location>
</feature>
<keyword evidence="5" id="KW-1134">Transmembrane beta strand</keyword>
<keyword evidence="9" id="KW-0472">Membrane</keyword>
<evidence type="ECO:0000256" key="2">
    <source>
        <dbReference type="ARBA" id="ARBA00004442"/>
    </source>
</evidence>
<feature type="domain" description="Trimeric autotransporter adhesin YadA-like stalk" evidence="14">
    <location>
        <begin position="3724"/>
        <end position="3765"/>
    </location>
</feature>
<feature type="compositionally biased region" description="Basic and acidic residues" evidence="11">
    <location>
        <begin position="1365"/>
        <end position="1390"/>
    </location>
</feature>
<evidence type="ECO:0000256" key="1">
    <source>
        <dbReference type="ARBA" id="ARBA00004241"/>
    </source>
</evidence>
<dbReference type="SUPFAM" id="SSF54523">
    <property type="entry name" value="Pili subunits"/>
    <property type="match status" value="1"/>
</dbReference>
<dbReference type="Pfam" id="PF15401">
    <property type="entry name" value="TAA-Trp-ring"/>
    <property type="match status" value="2"/>
</dbReference>
<evidence type="ECO:0000313" key="19">
    <source>
        <dbReference type="Proteomes" id="UP000248808"/>
    </source>
</evidence>
<feature type="domain" description="Trimeric autotransporter adhesin Trp ring" evidence="17">
    <location>
        <begin position="2579"/>
        <end position="2626"/>
    </location>
</feature>
<keyword evidence="6" id="KW-0812">Transmembrane</keyword>
<dbReference type="Gene3D" id="3.30.1300.30">
    <property type="entry name" value="GSPII I/J protein-like"/>
    <property type="match status" value="1"/>
</dbReference>
<feature type="domain" description="Trimeric autotransporter adhesin YadA-like head" evidence="13">
    <location>
        <begin position="102"/>
        <end position="127"/>
    </location>
</feature>
<organism evidence="18 19">
    <name type="scientific">Haemophilus haemolyticus</name>
    <dbReference type="NCBI Taxonomy" id="726"/>
    <lineage>
        <taxon>Bacteria</taxon>
        <taxon>Pseudomonadati</taxon>
        <taxon>Pseudomonadota</taxon>
        <taxon>Gammaproteobacteria</taxon>
        <taxon>Pasteurellales</taxon>
        <taxon>Pasteurellaceae</taxon>
        <taxon>Haemophilus</taxon>
    </lineage>
</organism>
<dbReference type="Pfam" id="PF03895">
    <property type="entry name" value="YadA_anchor"/>
    <property type="match status" value="1"/>
</dbReference>
<evidence type="ECO:0000256" key="3">
    <source>
        <dbReference type="ARBA" id="ARBA00005848"/>
    </source>
</evidence>
<feature type="region of interest" description="Disordered" evidence="11">
    <location>
        <begin position="3451"/>
        <end position="3472"/>
    </location>
</feature>
<feature type="compositionally biased region" description="Polar residues" evidence="11">
    <location>
        <begin position="1408"/>
        <end position="1429"/>
    </location>
</feature>
<dbReference type="EMBL" id="LS483458">
    <property type="protein sequence ID" value="SQH97735.1"/>
    <property type="molecule type" value="Genomic_DNA"/>
</dbReference>
<feature type="domain" description="Trimeric autotransporter adhesin Trp ring" evidence="17">
    <location>
        <begin position="3193"/>
        <end position="3241"/>
    </location>
</feature>
<feature type="region of interest" description="Disordered" evidence="11">
    <location>
        <begin position="1365"/>
        <end position="1468"/>
    </location>
</feature>
<evidence type="ECO:0000256" key="7">
    <source>
        <dbReference type="ARBA" id="ARBA00022729"/>
    </source>
</evidence>
<feature type="compositionally biased region" description="Polar residues" evidence="11">
    <location>
        <begin position="1950"/>
        <end position="1971"/>
    </location>
</feature>
<reference evidence="18 19" key="1">
    <citation type="submission" date="2018-06" db="EMBL/GenBank/DDBJ databases">
        <authorList>
            <consortium name="Pathogen Informatics"/>
            <person name="Doyle S."/>
        </authorList>
    </citation>
    <scope>NUCLEOTIDE SEQUENCE [LARGE SCALE GENOMIC DNA]</scope>
    <source>
        <strain evidence="18 19">NCTC10839</strain>
    </source>
</reference>
<feature type="compositionally biased region" description="Polar residues" evidence="11">
    <location>
        <begin position="1982"/>
        <end position="1994"/>
    </location>
</feature>
<dbReference type="InterPro" id="IPR011049">
    <property type="entry name" value="Serralysin-like_metalloprot_C"/>
</dbReference>
<evidence type="ECO:0000256" key="9">
    <source>
        <dbReference type="ARBA" id="ARBA00023136"/>
    </source>
</evidence>
<dbReference type="InterPro" id="IPR037174">
    <property type="entry name" value="Trimeric_adhesin"/>
</dbReference>
<dbReference type="Pfam" id="PF13018">
    <property type="entry name" value="ESPR"/>
    <property type="match status" value="1"/>
</dbReference>
<feature type="compositionally biased region" description="Polar residues" evidence="11">
    <location>
        <begin position="3132"/>
        <end position="3143"/>
    </location>
</feature>
<keyword evidence="10" id="KW-0998">Cell outer membrane</keyword>